<reference evidence="1 2" key="1">
    <citation type="journal article" date="2015" name="Nature">
        <title>rRNA introns, odd ribosomes, and small enigmatic genomes across a large radiation of phyla.</title>
        <authorList>
            <person name="Brown C.T."/>
            <person name="Hug L.A."/>
            <person name="Thomas B.C."/>
            <person name="Sharon I."/>
            <person name="Castelle C.J."/>
            <person name="Singh A."/>
            <person name="Wilkins M.J."/>
            <person name="Williams K.H."/>
            <person name="Banfield J.F."/>
        </authorList>
    </citation>
    <scope>NUCLEOTIDE SEQUENCE [LARGE SCALE GENOMIC DNA]</scope>
</reference>
<proteinExistence type="predicted"/>
<evidence type="ECO:0000313" key="1">
    <source>
        <dbReference type="EMBL" id="KKR09470.1"/>
    </source>
</evidence>
<evidence type="ECO:0000313" key="2">
    <source>
        <dbReference type="Proteomes" id="UP000033996"/>
    </source>
</evidence>
<dbReference type="Proteomes" id="UP000033996">
    <property type="component" value="Unassembled WGS sequence"/>
</dbReference>
<sequence length="89" mass="10355">MGTMDYKEQFSMEEIQKMFRDLDDIIALVEHTNEILTYKIKANRSIFTGFVKNLLLVNNQSLGAMLKFHHLLDKTLQDYLQGENRKGGC</sequence>
<accession>A0A837HSH3</accession>
<organism evidence="1 2">
    <name type="scientific">Candidatus Yanofskybacteria bacterium GW2011_GWD1_39_16</name>
    <dbReference type="NCBI Taxonomy" id="1619030"/>
    <lineage>
        <taxon>Bacteria</taxon>
        <taxon>Candidatus Yanofskyibacteriota</taxon>
    </lineage>
</organism>
<gene>
    <name evidence="1" type="ORF">UT35_C0004G0009</name>
</gene>
<dbReference type="EMBL" id="LBWL01000004">
    <property type="protein sequence ID" value="KKR09470.1"/>
    <property type="molecule type" value="Genomic_DNA"/>
</dbReference>
<name>A0A837HSH3_9BACT</name>
<comment type="caution">
    <text evidence="1">The sequence shown here is derived from an EMBL/GenBank/DDBJ whole genome shotgun (WGS) entry which is preliminary data.</text>
</comment>
<protein>
    <submittedName>
        <fullName evidence="1">Uncharacterized protein</fullName>
    </submittedName>
</protein>
<dbReference type="AlphaFoldDB" id="A0A837HSH3"/>